<feature type="chain" id="PRO_5042956300" evidence="1">
    <location>
        <begin position="18"/>
        <end position="140"/>
    </location>
</feature>
<reference evidence="2 3" key="1">
    <citation type="submission" date="2021-02" db="EMBL/GenBank/DDBJ databases">
        <title>Genome assembly of Pseudopithomyces chartarum.</title>
        <authorList>
            <person name="Jauregui R."/>
            <person name="Singh J."/>
            <person name="Voisey C."/>
        </authorList>
    </citation>
    <scope>NUCLEOTIDE SEQUENCE [LARGE SCALE GENOMIC DNA]</scope>
    <source>
        <strain evidence="2 3">AGR01</strain>
    </source>
</reference>
<gene>
    <name evidence="2" type="ORF">GRF29_28g1223857</name>
</gene>
<keyword evidence="3" id="KW-1185">Reference proteome</keyword>
<keyword evidence="1" id="KW-0732">Signal</keyword>
<proteinExistence type="predicted"/>
<sequence length="140" mass="14712">MKFLATSVLAILPAILAAPTSSIITRTIQPAAEEGLAKRADYSVYLCNDRDWKGYCAHITAPASVCVPLASDLNDKVSSAGPDPGAFCYFFVNPGCDTNGDFFHVGNPGVADLSKTPVNGPAGSTRNFEDKLSSYFCVGA</sequence>
<evidence type="ECO:0000256" key="1">
    <source>
        <dbReference type="SAM" id="SignalP"/>
    </source>
</evidence>
<name>A0AAN6M229_9PLEO</name>
<evidence type="ECO:0000313" key="2">
    <source>
        <dbReference type="EMBL" id="KAK3213840.1"/>
    </source>
</evidence>
<protein>
    <submittedName>
        <fullName evidence="2">Uncharacterized protein</fullName>
    </submittedName>
</protein>
<dbReference type="AlphaFoldDB" id="A0AAN6M229"/>
<accession>A0AAN6M229</accession>
<organism evidence="2 3">
    <name type="scientific">Pseudopithomyces chartarum</name>
    <dbReference type="NCBI Taxonomy" id="1892770"/>
    <lineage>
        <taxon>Eukaryota</taxon>
        <taxon>Fungi</taxon>
        <taxon>Dikarya</taxon>
        <taxon>Ascomycota</taxon>
        <taxon>Pezizomycotina</taxon>
        <taxon>Dothideomycetes</taxon>
        <taxon>Pleosporomycetidae</taxon>
        <taxon>Pleosporales</taxon>
        <taxon>Massarineae</taxon>
        <taxon>Didymosphaeriaceae</taxon>
        <taxon>Pseudopithomyces</taxon>
    </lineage>
</organism>
<comment type="caution">
    <text evidence="2">The sequence shown here is derived from an EMBL/GenBank/DDBJ whole genome shotgun (WGS) entry which is preliminary data.</text>
</comment>
<evidence type="ECO:0000313" key="3">
    <source>
        <dbReference type="Proteomes" id="UP001280581"/>
    </source>
</evidence>
<dbReference type="EMBL" id="WVTA01000004">
    <property type="protein sequence ID" value="KAK3213840.1"/>
    <property type="molecule type" value="Genomic_DNA"/>
</dbReference>
<dbReference type="Proteomes" id="UP001280581">
    <property type="component" value="Unassembled WGS sequence"/>
</dbReference>
<feature type="signal peptide" evidence="1">
    <location>
        <begin position="1"/>
        <end position="17"/>
    </location>
</feature>